<protein>
    <submittedName>
        <fullName evidence="5">5183_t:CDS:1</fullName>
    </submittedName>
</protein>
<evidence type="ECO:0000259" key="4">
    <source>
        <dbReference type="PROSITE" id="PS50157"/>
    </source>
</evidence>
<dbReference type="EMBL" id="CAJVQA010005256">
    <property type="protein sequence ID" value="CAG8616480.1"/>
    <property type="molecule type" value="Genomic_DNA"/>
</dbReference>
<keyword evidence="1" id="KW-0863">Zinc-finger</keyword>
<dbReference type="InterPro" id="IPR036236">
    <property type="entry name" value="Znf_C2H2_sf"/>
</dbReference>
<evidence type="ECO:0000256" key="2">
    <source>
        <dbReference type="SAM" id="Coils"/>
    </source>
</evidence>
<sequence length="599" mass="68536">MSTISSSPLNRSTNQIEALQSNGSFQNNTSTYQKQQYICCWKGCDQRFNNAKDLIIHLREIHIKILNIESPLFHCQWGDCKSDESTSTENLLNHESQMDQGIAVQNISESVQQQPDSQLELQVNQHDQRIEESQKITCALQLDTVPPDSSRQVDSVKPKEIVIIDDDESAVDKPIQVANSVSAAQRVTNNRMSVMQEFDTRSRQITQTLHYSYLTETQGHSVPSFNVTSNQVQKPSRQFQVPSQMAQVPGHMAHVPSQMAQVPSHMPHVPSQMAQVPSQVVQFPNQRVQVPSQRVQMGANASPHNSFRYHPAQHGNNIVRTSQQNYHTSGLPLVQTYQDENVIRIIQQNDVLRQENEKLKFELRNMMTTAAFQEPLKKENEQLKIELQNLKAKIAAQEAQPRQSERENFLMVELRKLKTQLMLKESQLKMTEGELVYHRRVTNLITEQIRRSDSKMREIWVNMLLDKGRKKHNEKMLIERASLKRTREETDMQDSITGAIQKRSKESEGNSEGASENSKDTKGIDEDNTNQDVENMDVEPIEKPDSAEYDINVITEAYVCQWDGCKKAFRTKLALKAHIPSEHIAAECLRVHVDRPSIL</sequence>
<dbReference type="SUPFAM" id="SSF57667">
    <property type="entry name" value="beta-beta-alpha zinc fingers"/>
    <property type="match status" value="2"/>
</dbReference>
<evidence type="ECO:0000313" key="6">
    <source>
        <dbReference type="Proteomes" id="UP000789759"/>
    </source>
</evidence>
<keyword evidence="1" id="KW-0862">Zinc</keyword>
<dbReference type="AlphaFoldDB" id="A0A9N9CYA7"/>
<keyword evidence="1" id="KW-0479">Metal-binding</keyword>
<evidence type="ECO:0000256" key="3">
    <source>
        <dbReference type="SAM" id="MobiDB-lite"/>
    </source>
</evidence>
<feature type="compositionally biased region" description="Basic and acidic residues" evidence="3">
    <location>
        <begin position="481"/>
        <end position="490"/>
    </location>
</feature>
<evidence type="ECO:0000256" key="1">
    <source>
        <dbReference type="PROSITE-ProRule" id="PRU00042"/>
    </source>
</evidence>
<dbReference type="PROSITE" id="PS00028">
    <property type="entry name" value="ZINC_FINGER_C2H2_1"/>
    <property type="match status" value="2"/>
</dbReference>
<keyword evidence="2" id="KW-0175">Coiled coil</keyword>
<feature type="region of interest" description="Disordered" evidence="3">
    <location>
        <begin position="481"/>
        <end position="544"/>
    </location>
</feature>
<accession>A0A9N9CYA7</accession>
<feature type="coiled-coil region" evidence="2">
    <location>
        <begin position="349"/>
        <end position="434"/>
    </location>
</feature>
<dbReference type="Gene3D" id="3.30.160.60">
    <property type="entry name" value="Classic Zinc Finger"/>
    <property type="match status" value="2"/>
</dbReference>
<feature type="domain" description="C2H2-type" evidence="4">
    <location>
        <begin position="37"/>
        <end position="62"/>
    </location>
</feature>
<name>A0A9N9CYA7_9GLOM</name>
<keyword evidence="6" id="KW-1185">Reference proteome</keyword>
<dbReference type="OrthoDB" id="2408782at2759"/>
<evidence type="ECO:0000313" key="5">
    <source>
        <dbReference type="EMBL" id="CAG8616480.1"/>
    </source>
</evidence>
<comment type="caution">
    <text evidence="5">The sequence shown here is derived from an EMBL/GenBank/DDBJ whole genome shotgun (WGS) entry which is preliminary data.</text>
</comment>
<organism evidence="5 6">
    <name type="scientific">Cetraspora pellucida</name>
    <dbReference type="NCBI Taxonomy" id="1433469"/>
    <lineage>
        <taxon>Eukaryota</taxon>
        <taxon>Fungi</taxon>
        <taxon>Fungi incertae sedis</taxon>
        <taxon>Mucoromycota</taxon>
        <taxon>Glomeromycotina</taxon>
        <taxon>Glomeromycetes</taxon>
        <taxon>Diversisporales</taxon>
        <taxon>Gigasporaceae</taxon>
        <taxon>Cetraspora</taxon>
    </lineage>
</organism>
<gene>
    <name evidence="5" type="ORF">CPELLU_LOCUS7705</name>
</gene>
<dbReference type="PROSITE" id="PS50157">
    <property type="entry name" value="ZINC_FINGER_C2H2_2"/>
    <property type="match status" value="2"/>
</dbReference>
<dbReference type="Proteomes" id="UP000789759">
    <property type="component" value="Unassembled WGS sequence"/>
</dbReference>
<reference evidence="5" key="1">
    <citation type="submission" date="2021-06" db="EMBL/GenBank/DDBJ databases">
        <authorList>
            <person name="Kallberg Y."/>
            <person name="Tangrot J."/>
            <person name="Rosling A."/>
        </authorList>
    </citation>
    <scope>NUCLEOTIDE SEQUENCE</scope>
    <source>
        <strain evidence="5">FL966</strain>
    </source>
</reference>
<dbReference type="InterPro" id="IPR013087">
    <property type="entry name" value="Znf_C2H2_type"/>
</dbReference>
<proteinExistence type="predicted"/>
<feature type="domain" description="C2H2-type" evidence="4">
    <location>
        <begin position="558"/>
        <end position="583"/>
    </location>
</feature>
<feature type="compositionally biased region" description="Acidic residues" evidence="3">
    <location>
        <begin position="526"/>
        <end position="539"/>
    </location>
</feature>
<dbReference type="GO" id="GO:0008270">
    <property type="term" value="F:zinc ion binding"/>
    <property type="evidence" value="ECO:0007669"/>
    <property type="project" value="UniProtKB-KW"/>
</dbReference>
<dbReference type="SMART" id="SM00355">
    <property type="entry name" value="ZnF_C2H2"/>
    <property type="match status" value="2"/>
</dbReference>